<protein>
    <recommendedName>
        <fullName evidence="4">Integral membrane protein</fullName>
    </recommendedName>
</protein>
<dbReference type="OrthoDB" id="5197832at2"/>
<feature type="transmembrane region" description="Helical" evidence="1">
    <location>
        <begin position="34"/>
        <end position="58"/>
    </location>
</feature>
<name>A0A4Q8ADP3_9MICC</name>
<keyword evidence="3" id="KW-1185">Reference proteome</keyword>
<dbReference type="AlphaFoldDB" id="A0A4Q8ADP3"/>
<keyword evidence="1" id="KW-1133">Transmembrane helix</keyword>
<comment type="caution">
    <text evidence="2">The sequence shown here is derived from an EMBL/GenBank/DDBJ whole genome shotgun (WGS) entry which is preliminary data.</text>
</comment>
<evidence type="ECO:0008006" key="4">
    <source>
        <dbReference type="Google" id="ProtNLM"/>
    </source>
</evidence>
<evidence type="ECO:0000313" key="3">
    <source>
        <dbReference type="Proteomes" id="UP000292685"/>
    </source>
</evidence>
<dbReference type="EMBL" id="SHLA01000001">
    <property type="protein sequence ID" value="RZU61891.1"/>
    <property type="molecule type" value="Genomic_DNA"/>
</dbReference>
<proteinExistence type="predicted"/>
<organism evidence="2 3">
    <name type="scientific">Zhihengliuella halotolerans</name>
    <dbReference type="NCBI Taxonomy" id="370736"/>
    <lineage>
        <taxon>Bacteria</taxon>
        <taxon>Bacillati</taxon>
        <taxon>Actinomycetota</taxon>
        <taxon>Actinomycetes</taxon>
        <taxon>Micrococcales</taxon>
        <taxon>Micrococcaceae</taxon>
        <taxon>Zhihengliuella</taxon>
    </lineage>
</organism>
<feature type="transmembrane region" description="Helical" evidence="1">
    <location>
        <begin position="95"/>
        <end position="114"/>
    </location>
</feature>
<keyword evidence="1" id="KW-0812">Transmembrane</keyword>
<gene>
    <name evidence="2" type="ORF">EV380_1473</name>
</gene>
<sequence length="124" mass="13336">MIASGFFIAGALVCLASVVISVIATIFRNHPDDVAILSVAAVELFLIVYSIAAAARQLGGEALVGEAWEFWGYVFTALIVPVAAFWWAVTDKTRWSNLVLAAVGATVFVMLVRMEQIWQGGVFA</sequence>
<evidence type="ECO:0000256" key="1">
    <source>
        <dbReference type="SAM" id="Phobius"/>
    </source>
</evidence>
<dbReference type="Proteomes" id="UP000292685">
    <property type="component" value="Unassembled WGS sequence"/>
</dbReference>
<accession>A0A4Q8ADP3</accession>
<reference evidence="2 3" key="1">
    <citation type="submission" date="2019-02" db="EMBL/GenBank/DDBJ databases">
        <title>Sequencing the genomes of 1000 actinobacteria strains.</title>
        <authorList>
            <person name="Klenk H.-P."/>
        </authorList>
    </citation>
    <scope>NUCLEOTIDE SEQUENCE [LARGE SCALE GENOMIC DNA]</scope>
    <source>
        <strain evidence="2 3">DSM 17364</strain>
    </source>
</reference>
<feature type="transmembrane region" description="Helical" evidence="1">
    <location>
        <begin position="6"/>
        <end position="27"/>
    </location>
</feature>
<evidence type="ECO:0000313" key="2">
    <source>
        <dbReference type="EMBL" id="RZU61891.1"/>
    </source>
</evidence>
<feature type="transmembrane region" description="Helical" evidence="1">
    <location>
        <begin position="70"/>
        <end position="88"/>
    </location>
</feature>
<keyword evidence="1" id="KW-0472">Membrane</keyword>
<dbReference type="RefSeq" id="WP_130450362.1">
    <property type="nucleotide sequence ID" value="NZ_SHLA01000001.1"/>
</dbReference>